<feature type="domain" description="HTH araC/xylS-type" evidence="4">
    <location>
        <begin position="14"/>
        <end position="112"/>
    </location>
</feature>
<dbReference type="OrthoDB" id="2060755at2"/>
<dbReference type="GO" id="GO:0043565">
    <property type="term" value="F:sequence-specific DNA binding"/>
    <property type="evidence" value="ECO:0007669"/>
    <property type="project" value="InterPro"/>
</dbReference>
<dbReference type="SUPFAM" id="SSF46689">
    <property type="entry name" value="Homeodomain-like"/>
    <property type="match status" value="2"/>
</dbReference>
<dbReference type="PROSITE" id="PS01124">
    <property type="entry name" value="HTH_ARAC_FAMILY_2"/>
    <property type="match status" value="1"/>
</dbReference>
<accession>A0A2V1K7P4</accession>
<dbReference type="Proteomes" id="UP000245283">
    <property type="component" value="Unassembled WGS sequence"/>
</dbReference>
<comment type="caution">
    <text evidence="5">The sequence shown here is derived from an EMBL/GenBank/DDBJ whole genome shotgun (WGS) entry which is preliminary data.</text>
</comment>
<keyword evidence="3" id="KW-0804">Transcription</keyword>
<evidence type="ECO:0000256" key="1">
    <source>
        <dbReference type="ARBA" id="ARBA00023015"/>
    </source>
</evidence>
<dbReference type="InterPro" id="IPR018060">
    <property type="entry name" value="HTH_AraC"/>
</dbReference>
<dbReference type="Pfam" id="PF12833">
    <property type="entry name" value="HTH_18"/>
    <property type="match status" value="1"/>
</dbReference>
<dbReference type="InterPro" id="IPR050204">
    <property type="entry name" value="AraC_XylS_family_regulators"/>
</dbReference>
<evidence type="ECO:0000259" key="4">
    <source>
        <dbReference type="PROSITE" id="PS01124"/>
    </source>
</evidence>
<proteinExistence type="predicted"/>
<keyword evidence="6" id="KW-1185">Reference proteome</keyword>
<evidence type="ECO:0000256" key="2">
    <source>
        <dbReference type="ARBA" id="ARBA00023125"/>
    </source>
</evidence>
<name>A0A2V1K7P4_9ACTO</name>
<evidence type="ECO:0000313" key="6">
    <source>
        <dbReference type="Proteomes" id="UP000245283"/>
    </source>
</evidence>
<dbReference type="GO" id="GO:0003700">
    <property type="term" value="F:DNA-binding transcription factor activity"/>
    <property type="evidence" value="ECO:0007669"/>
    <property type="project" value="InterPro"/>
</dbReference>
<dbReference type="AlphaFoldDB" id="A0A2V1K7P4"/>
<dbReference type="Gene3D" id="1.10.10.60">
    <property type="entry name" value="Homeodomain-like"/>
    <property type="match status" value="2"/>
</dbReference>
<dbReference type="RefSeq" id="WP_109094034.1">
    <property type="nucleotide sequence ID" value="NZ_CAMELQ010000039.1"/>
</dbReference>
<dbReference type="SMART" id="SM00342">
    <property type="entry name" value="HTH_ARAC"/>
    <property type="match status" value="1"/>
</dbReference>
<sequence length="249" mass="26993">MTRGERKDPPELVASAISLMRGHLSDGLSVADLADHVGYSRYHFSRLFAEATGLAPMEYLAALRFAEAKRLLMVTDEPVIDVCAEVGFSSLSTFSRRFRDAVGTAPAALRRLAVDIAEHPVSPFEVTDPSQPRVLVHLDLTAETLRMPRHTWIGWYPRPVPIGLPAAGMLLAGGGPVRLPTCLHNPWLLAVSMLADADALDQLAPSQPLVAVHRRPVTPAAPPHQIVLRFAPADPHNVPLLSALASLRN</sequence>
<keyword evidence="1" id="KW-0805">Transcription regulation</keyword>
<dbReference type="PANTHER" id="PTHR46796">
    <property type="entry name" value="HTH-TYPE TRANSCRIPTIONAL ACTIVATOR RHAS-RELATED"/>
    <property type="match status" value="1"/>
</dbReference>
<evidence type="ECO:0000313" key="5">
    <source>
        <dbReference type="EMBL" id="PWF26207.1"/>
    </source>
</evidence>
<dbReference type="EMBL" id="QETB01000004">
    <property type="protein sequence ID" value="PWF26207.1"/>
    <property type="molecule type" value="Genomic_DNA"/>
</dbReference>
<dbReference type="InterPro" id="IPR009057">
    <property type="entry name" value="Homeodomain-like_sf"/>
</dbReference>
<keyword evidence="2" id="KW-0238">DNA-binding</keyword>
<protein>
    <submittedName>
        <fullName evidence="5">AraC family transcriptional regulator</fullName>
    </submittedName>
</protein>
<reference evidence="6" key="1">
    <citation type="submission" date="2018-05" db="EMBL/GenBank/DDBJ databases">
        <authorList>
            <person name="Li Y."/>
        </authorList>
    </citation>
    <scope>NUCLEOTIDE SEQUENCE [LARGE SCALE GENOMIC DNA]</scope>
    <source>
        <strain evidence="6">sk1b4</strain>
    </source>
</reference>
<gene>
    <name evidence="5" type="ORF">DD236_09080</name>
</gene>
<organism evidence="5 6">
    <name type="scientific">Ancrocorticia populi</name>
    <dbReference type="NCBI Taxonomy" id="2175228"/>
    <lineage>
        <taxon>Bacteria</taxon>
        <taxon>Bacillati</taxon>
        <taxon>Actinomycetota</taxon>
        <taxon>Actinomycetes</taxon>
        <taxon>Actinomycetales</taxon>
        <taxon>Actinomycetaceae</taxon>
        <taxon>Ancrocorticia</taxon>
    </lineage>
</organism>
<evidence type="ECO:0000256" key="3">
    <source>
        <dbReference type="ARBA" id="ARBA00023163"/>
    </source>
</evidence>